<organism evidence="2 4">
    <name type="scientific">Bacillus clarus</name>
    <dbReference type="NCBI Taxonomy" id="2338372"/>
    <lineage>
        <taxon>Bacteria</taxon>
        <taxon>Bacillati</taxon>
        <taxon>Bacillota</taxon>
        <taxon>Bacilli</taxon>
        <taxon>Bacillales</taxon>
        <taxon>Bacillaceae</taxon>
        <taxon>Bacillus</taxon>
        <taxon>Bacillus cereus group</taxon>
    </lineage>
</organism>
<dbReference type="Proteomes" id="UP000264294">
    <property type="component" value="Unassembled WGS sequence"/>
</dbReference>
<feature type="domain" description="DUF4046" evidence="1">
    <location>
        <begin position="6"/>
        <end position="92"/>
    </location>
</feature>
<reference evidence="3 5" key="2">
    <citation type="submission" date="2018-08" db="EMBL/GenBank/DDBJ databases">
        <title>Bacillus clarus sp. nov. strain PS00077A.</title>
        <authorList>
            <person name="Mendez Acevedo M."/>
            <person name="Carroll L."/>
            <person name="Mukherjee M."/>
            <person name="Wiedmann M."/>
            <person name="Kovac J."/>
        </authorList>
    </citation>
    <scope>NUCLEOTIDE SEQUENCE [LARGE SCALE GENOMIC DNA]</scope>
    <source>
        <strain evidence="3 5">PS00077A</strain>
    </source>
</reference>
<dbReference type="PATRIC" id="fig|1405.8.peg.6003"/>
<dbReference type="Pfam" id="PF13255">
    <property type="entry name" value="DUF4046"/>
    <property type="match status" value="2"/>
</dbReference>
<dbReference type="InterPro" id="IPR025119">
    <property type="entry name" value="DUF4046"/>
</dbReference>
<evidence type="ECO:0000259" key="1">
    <source>
        <dbReference type="Pfam" id="PF13255"/>
    </source>
</evidence>
<keyword evidence="5" id="KW-1185">Reference proteome</keyword>
<evidence type="ECO:0000313" key="5">
    <source>
        <dbReference type="Proteomes" id="UP000264294"/>
    </source>
</evidence>
<accession>A0A090YA98</accession>
<dbReference type="Proteomes" id="UP000029389">
    <property type="component" value="Unassembled WGS sequence"/>
</dbReference>
<dbReference type="RefSeq" id="WP_042985028.1">
    <property type="nucleotide sequence ID" value="NZ_JMQC01000011.1"/>
</dbReference>
<dbReference type="AlphaFoldDB" id="A0A090YA98"/>
<proteinExistence type="predicted"/>
<protein>
    <recommendedName>
        <fullName evidence="1">DUF4046 domain-containing protein</fullName>
    </recommendedName>
</protein>
<evidence type="ECO:0000313" key="2">
    <source>
        <dbReference type="EMBL" id="KFM95066.1"/>
    </source>
</evidence>
<sequence length="334" mass="39885">MSSTTIEEIYQEILDGKRNRFPTHTWSVDVNGELAKRVTKYLIEKVLKWDTDDIKTGWNQKLIMKFRLTGTLHVAYHGSPYAMLNDLYPGRFKEWELKVAPLGFWTKEKALEALRWTIEEKEQLTDEQIKNLYNINWLAKKGLRTPVQKFWSDSPYAMLNTLYPGRFKEWELNATPNNFWTKGKALKALRWAIEEKEQLTDKTQIKKLYSRRWLKQQKLMVPLNKFWKNSPYAMLNELYPGRFKEWELNVTPNNFWTEQTAIDALRWVIEEKEQLTDEQLLETYTAKWLKKQGLQAPLDKYWNTSPYAMLNDLYPNRFSKEMLKGYKNSSILSL</sequence>
<gene>
    <name evidence="3" type="ORF">D0U04_26700</name>
    <name evidence="2" type="ORF">DJ93_5812</name>
</gene>
<reference evidence="2 4" key="1">
    <citation type="submission" date="2014-04" db="EMBL/GenBank/DDBJ databases">
        <authorList>
            <person name="Bishop-Lilly K.A."/>
            <person name="Broomall S.M."/>
            <person name="Chain P.S."/>
            <person name="Chertkov O."/>
            <person name="Coyne S.R."/>
            <person name="Daligault H.E."/>
            <person name="Davenport K.W."/>
            <person name="Erkkila T."/>
            <person name="Frey K.G."/>
            <person name="Gibbons H.S."/>
            <person name="Gu W."/>
            <person name="Jaissle J."/>
            <person name="Johnson S.L."/>
            <person name="Koroleva G.I."/>
            <person name="Ladner J.T."/>
            <person name="Lo C.-C."/>
            <person name="Minogue T.D."/>
            <person name="Munk C."/>
            <person name="Palacios G.F."/>
            <person name="Redden C.L."/>
            <person name="Rosenzweig C.N."/>
            <person name="Scholz M.B."/>
            <person name="Teshima H."/>
            <person name="Xu Y."/>
        </authorList>
    </citation>
    <scope>NUCLEOTIDE SEQUENCE [LARGE SCALE GENOMIC DNA]</scope>
    <source>
        <strain evidence="2 4">BHP</strain>
    </source>
</reference>
<name>A0A090YA98_9BACI</name>
<evidence type="ECO:0000313" key="3">
    <source>
        <dbReference type="EMBL" id="RFT62936.1"/>
    </source>
</evidence>
<evidence type="ECO:0000313" key="4">
    <source>
        <dbReference type="Proteomes" id="UP000029389"/>
    </source>
</evidence>
<comment type="caution">
    <text evidence="2">The sequence shown here is derived from an EMBL/GenBank/DDBJ whole genome shotgun (WGS) entry which is preliminary data.</text>
</comment>
<feature type="domain" description="DUF4046" evidence="1">
    <location>
        <begin position="247"/>
        <end position="317"/>
    </location>
</feature>
<dbReference type="EMBL" id="QVOD01000057">
    <property type="protein sequence ID" value="RFT62936.1"/>
    <property type="molecule type" value="Genomic_DNA"/>
</dbReference>
<dbReference type="EMBL" id="JMQC01000011">
    <property type="protein sequence ID" value="KFM95066.1"/>
    <property type="molecule type" value="Genomic_DNA"/>
</dbReference>